<dbReference type="AlphaFoldDB" id="A0A7W4P7Q2"/>
<feature type="transmembrane region" description="Helical" evidence="6">
    <location>
        <begin position="338"/>
        <end position="359"/>
    </location>
</feature>
<dbReference type="InterPro" id="IPR044770">
    <property type="entry name" value="MFS_spinster-like"/>
</dbReference>
<dbReference type="PANTHER" id="PTHR23505:SF79">
    <property type="entry name" value="PROTEIN SPINSTER"/>
    <property type="match status" value="1"/>
</dbReference>
<evidence type="ECO:0000313" key="8">
    <source>
        <dbReference type="EMBL" id="MBB2180626.1"/>
    </source>
</evidence>
<evidence type="ECO:0000313" key="9">
    <source>
        <dbReference type="Proteomes" id="UP000525623"/>
    </source>
</evidence>
<keyword evidence="3 6" id="KW-0812">Transmembrane</keyword>
<dbReference type="EMBL" id="JABEQL010000028">
    <property type="protein sequence ID" value="MBB2180626.1"/>
    <property type="molecule type" value="Genomic_DNA"/>
</dbReference>
<feature type="transmembrane region" description="Helical" evidence="6">
    <location>
        <begin position="83"/>
        <end position="102"/>
    </location>
</feature>
<feature type="transmembrane region" description="Helical" evidence="6">
    <location>
        <begin position="114"/>
        <end position="132"/>
    </location>
</feature>
<gene>
    <name evidence="8" type="ORF">HLH29_15925</name>
</gene>
<dbReference type="GO" id="GO:0016020">
    <property type="term" value="C:membrane"/>
    <property type="evidence" value="ECO:0007669"/>
    <property type="project" value="UniProtKB-SubCell"/>
</dbReference>
<dbReference type="RefSeq" id="WP_182968360.1">
    <property type="nucleotide sequence ID" value="NZ_BAABGC010000019.1"/>
</dbReference>
<keyword evidence="5 6" id="KW-0472">Membrane</keyword>
<feature type="transmembrane region" description="Helical" evidence="6">
    <location>
        <begin position="430"/>
        <end position="453"/>
    </location>
</feature>
<evidence type="ECO:0000256" key="4">
    <source>
        <dbReference type="ARBA" id="ARBA00022989"/>
    </source>
</evidence>
<evidence type="ECO:0000256" key="2">
    <source>
        <dbReference type="ARBA" id="ARBA00022448"/>
    </source>
</evidence>
<dbReference type="SUPFAM" id="SSF103473">
    <property type="entry name" value="MFS general substrate transporter"/>
    <property type="match status" value="1"/>
</dbReference>
<feature type="transmembrane region" description="Helical" evidence="6">
    <location>
        <begin position="307"/>
        <end position="326"/>
    </location>
</feature>
<name>A0A7W4P7Q2_9PROT</name>
<keyword evidence="9" id="KW-1185">Reference proteome</keyword>
<dbReference type="Proteomes" id="UP000525623">
    <property type="component" value="Unassembled WGS sequence"/>
</dbReference>
<dbReference type="InterPro" id="IPR020846">
    <property type="entry name" value="MFS_dom"/>
</dbReference>
<keyword evidence="2" id="KW-0813">Transport</keyword>
<comment type="subcellular location">
    <subcellularLocation>
        <location evidence="1">Membrane</location>
        <topology evidence="1">Multi-pass membrane protein</topology>
    </subcellularLocation>
</comment>
<organism evidence="8 9">
    <name type="scientific">Gluconacetobacter tumulicola</name>
    <dbReference type="NCBI Taxonomy" id="1017177"/>
    <lineage>
        <taxon>Bacteria</taxon>
        <taxon>Pseudomonadati</taxon>
        <taxon>Pseudomonadota</taxon>
        <taxon>Alphaproteobacteria</taxon>
        <taxon>Acetobacterales</taxon>
        <taxon>Acetobacteraceae</taxon>
        <taxon>Gluconacetobacter</taxon>
    </lineage>
</organism>
<protein>
    <submittedName>
        <fullName evidence="8">MFS transporter</fullName>
    </submittedName>
</protein>
<feature type="transmembrane region" description="Helical" evidence="6">
    <location>
        <begin position="265"/>
        <end position="287"/>
    </location>
</feature>
<dbReference type="GO" id="GO:0022857">
    <property type="term" value="F:transmembrane transporter activity"/>
    <property type="evidence" value="ECO:0007669"/>
    <property type="project" value="InterPro"/>
</dbReference>
<keyword evidence="4 6" id="KW-1133">Transmembrane helix</keyword>
<evidence type="ECO:0000259" key="7">
    <source>
        <dbReference type="PROSITE" id="PS50850"/>
    </source>
</evidence>
<feature type="transmembrane region" description="Helical" evidence="6">
    <location>
        <begin position="215"/>
        <end position="237"/>
    </location>
</feature>
<dbReference type="PROSITE" id="PS50850">
    <property type="entry name" value="MFS"/>
    <property type="match status" value="1"/>
</dbReference>
<feature type="transmembrane region" description="Helical" evidence="6">
    <location>
        <begin position="399"/>
        <end position="418"/>
    </location>
</feature>
<accession>A0A7W4P7Q2</accession>
<dbReference type="Gene3D" id="1.20.1250.20">
    <property type="entry name" value="MFS general substrate transporter like domains"/>
    <property type="match status" value="1"/>
</dbReference>
<comment type="caution">
    <text evidence="8">The sequence shown here is derived from an EMBL/GenBank/DDBJ whole genome shotgun (WGS) entry which is preliminary data.</text>
</comment>
<feature type="domain" description="Major facilitator superfamily (MFS) profile" evidence="7">
    <location>
        <begin position="47"/>
        <end position="462"/>
    </location>
</feature>
<evidence type="ECO:0000256" key="6">
    <source>
        <dbReference type="SAM" id="Phobius"/>
    </source>
</evidence>
<evidence type="ECO:0000256" key="1">
    <source>
        <dbReference type="ARBA" id="ARBA00004141"/>
    </source>
</evidence>
<feature type="transmembrane region" description="Helical" evidence="6">
    <location>
        <begin position="175"/>
        <end position="195"/>
    </location>
</feature>
<dbReference type="InterPro" id="IPR036259">
    <property type="entry name" value="MFS_trans_sf"/>
</dbReference>
<dbReference type="InterPro" id="IPR011701">
    <property type="entry name" value="MFS"/>
</dbReference>
<dbReference type="PANTHER" id="PTHR23505">
    <property type="entry name" value="SPINSTER"/>
    <property type="match status" value="1"/>
</dbReference>
<evidence type="ECO:0000256" key="3">
    <source>
        <dbReference type="ARBA" id="ARBA00022692"/>
    </source>
</evidence>
<sequence>MHDTPRSWSRRQARLDVGLKILTDTAPSSATRAPPLWRRIADRPATTLAVLCLFAALDSVDQGGLSLVIERIRRDLALTRVEVSFLLGFANMAVSSCILIPAGILVDRFSRKRLLFGTGCIWATMSMLTGLARGFWPLFGARAGGAVADGVLKPASQSILRDLFPPERRGLPFSLYWGFYSLGSGVSFYVSGRLIRAADAGVFAHWPIIGTFRPWQIVLALPGLSTLPLTALVLLIAEPKRDRSTADPTATASLRETVAFLRRTWWLYWPSLAYSIVWSIPNAGFLWTPAVLHESWGISEAEIGRMIGLLGMSLSLAGTLGGGLLVDVVTRRTGPDAALHVTIVASALMALIQTLILHVSSHQMVFTLIGAIYTLQGTINASYYVAVAAITPARFMGRVFALQFLCLALPGAFAPTLIAETARFVAPDDALAQAVSLNVGLGSAAYMLLLLLFSARIWRFRQKGGGVEGVTVASGA</sequence>
<reference evidence="8 9" key="1">
    <citation type="submission" date="2020-04" db="EMBL/GenBank/DDBJ databases">
        <title>Description of novel Gluconacetobacter.</title>
        <authorList>
            <person name="Sombolestani A."/>
        </authorList>
    </citation>
    <scope>NUCLEOTIDE SEQUENCE [LARGE SCALE GENOMIC DNA]</scope>
    <source>
        <strain evidence="8 9">LMG 27725</strain>
    </source>
</reference>
<feature type="transmembrane region" description="Helical" evidence="6">
    <location>
        <begin position="365"/>
        <end position="387"/>
    </location>
</feature>
<evidence type="ECO:0000256" key="5">
    <source>
        <dbReference type="ARBA" id="ARBA00023136"/>
    </source>
</evidence>
<proteinExistence type="predicted"/>
<dbReference type="Pfam" id="PF07690">
    <property type="entry name" value="MFS_1"/>
    <property type="match status" value="1"/>
</dbReference>